<dbReference type="PANTHER" id="PTHR30143">
    <property type="entry name" value="ACID HYDRATASE"/>
    <property type="match status" value="1"/>
</dbReference>
<dbReference type="Proteomes" id="UP001174909">
    <property type="component" value="Unassembled WGS sequence"/>
</dbReference>
<keyword evidence="2" id="KW-1185">Reference proteome</keyword>
<proteinExistence type="predicted"/>
<name>A0AA35W0J6_GEOBA</name>
<dbReference type="PANTHER" id="PTHR30143:SF0">
    <property type="entry name" value="2-KETO-4-PENTENOATE HYDRATASE"/>
    <property type="match status" value="1"/>
</dbReference>
<reference evidence="1" key="1">
    <citation type="submission" date="2023-03" db="EMBL/GenBank/DDBJ databases">
        <authorList>
            <person name="Steffen K."/>
            <person name="Cardenas P."/>
        </authorList>
    </citation>
    <scope>NUCLEOTIDE SEQUENCE</scope>
</reference>
<dbReference type="SUPFAM" id="SSF56529">
    <property type="entry name" value="FAH"/>
    <property type="match status" value="1"/>
</dbReference>
<dbReference type="GO" id="GO:0008684">
    <property type="term" value="F:2-oxopent-4-enoate hydratase activity"/>
    <property type="evidence" value="ECO:0007669"/>
    <property type="project" value="TreeGrafter"/>
</dbReference>
<organism evidence="1 2">
    <name type="scientific">Geodia barretti</name>
    <name type="common">Barrett's horny sponge</name>
    <dbReference type="NCBI Taxonomy" id="519541"/>
    <lineage>
        <taxon>Eukaryota</taxon>
        <taxon>Metazoa</taxon>
        <taxon>Porifera</taxon>
        <taxon>Demospongiae</taxon>
        <taxon>Heteroscleromorpha</taxon>
        <taxon>Tetractinellida</taxon>
        <taxon>Astrophorina</taxon>
        <taxon>Geodiidae</taxon>
        <taxon>Geodia</taxon>
    </lineage>
</organism>
<accession>A0AA35W0J6</accession>
<dbReference type="InterPro" id="IPR050772">
    <property type="entry name" value="Hydratase-Decarb/MhpD_sf"/>
</dbReference>
<dbReference type="AlphaFoldDB" id="A0AA35W0J6"/>
<dbReference type="GO" id="GO:0005737">
    <property type="term" value="C:cytoplasm"/>
    <property type="evidence" value="ECO:0007669"/>
    <property type="project" value="TreeGrafter"/>
</dbReference>
<comment type="caution">
    <text evidence="1">The sequence shown here is derived from an EMBL/GenBank/DDBJ whole genome shotgun (WGS) entry which is preliminary data.</text>
</comment>
<protein>
    <submittedName>
        <fullName evidence="1">2-keto-4-pentenoate hydratase</fullName>
    </submittedName>
</protein>
<evidence type="ECO:0000313" key="1">
    <source>
        <dbReference type="EMBL" id="CAI7990084.1"/>
    </source>
</evidence>
<dbReference type="EMBL" id="CASHTH010000053">
    <property type="protein sequence ID" value="CAI7990084.1"/>
    <property type="molecule type" value="Genomic_DNA"/>
</dbReference>
<dbReference type="Gene3D" id="3.90.850.10">
    <property type="entry name" value="Fumarylacetoacetase-like, C-terminal domain"/>
    <property type="match status" value="1"/>
</dbReference>
<evidence type="ECO:0000313" key="2">
    <source>
        <dbReference type="Proteomes" id="UP001174909"/>
    </source>
</evidence>
<sequence length="248" mass="26229">MAQISKAERAAQHLFEAHRERRKYEALPDDISPATIHEAYDMQEAFQALLAPQRGAIVGYKIALTTPVMQRMVGFDEPAAGAVFENGVHYSPASVGAADFVRIGAECEVAVRLSADLPASGAPYGREGVAGAVGALMPAFELVDDRGADYSNLYFLGVAADNAWNAGVVLGQERTDWRSAGEGYGRDGLGHPLDALAWLANALAGRGKELKAGMLVMTGSIVSTKFLNPGDEAAFTFEGLGDIRLSVG</sequence>
<dbReference type="InterPro" id="IPR036663">
    <property type="entry name" value="Fumarylacetoacetase_C_sf"/>
</dbReference>
<gene>
    <name evidence="1" type="ORF">GBAR_LOCUS413</name>
</gene>